<evidence type="ECO:0000313" key="4">
    <source>
        <dbReference type="EMBL" id="VDP86482.1"/>
    </source>
</evidence>
<feature type="domain" description="SURP motif" evidence="3">
    <location>
        <begin position="99"/>
        <end position="141"/>
    </location>
</feature>
<dbReference type="GO" id="GO:0000395">
    <property type="term" value="P:mRNA 5'-splice site recognition"/>
    <property type="evidence" value="ECO:0007669"/>
    <property type="project" value="TreeGrafter"/>
</dbReference>
<dbReference type="PANTHER" id="PTHR13161">
    <property type="entry name" value="SPLICING FACTOR SUPPRESSOR OF WHITE APRICOT"/>
    <property type="match status" value="1"/>
</dbReference>
<dbReference type="EMBL" id="UZAN01048490">
    <property type="protein sequence ID" value="VDP86482.1"/>
    <property type="molecule type" value="Genomic_DNA"/>
</dbReference>
<proteinExistence type="predicted"/>
<feature type="chain" id="PRO_5043138188" evidence="2">
    <location>
        <begin position="23"/>
        <end position="270"/>
    </location>
</feature>
<feature type="region of interest" description="Disordered" evidence="1">
    <location>
        <begin position="218"/>
        <end position="239"/>
    </location>
</feature>
<dbReference type="SMART" id="SM00648">
    <property type="entry name" value="SWAP"/>
    <property type="match status" value="1"/>
</dbReference>
<dbReference type="Proteomes" id="UP000272942">
    <property type="component" value="Unassembled WGS sequence"/>
</dbReference>
<keyword evidence="2" id="KW-0732">Signal</keyword>
<evidence type="ECO:0000256" key="1">
    <source>
        <dbReference type="SAM" id="MobiDB-lite"/>
    </source>
</evidence>
<dbReference type="PROSITE" id="PS50128">
    <property type="entry name" value="SURP"/>
    <property type="match status" value="1"/>
</dbReference>
<protein>
    <submittedName>
        <fullName evidence="6">SURP motif domain-containing protein</fullName>
    </submittedName>
</protein>
<organism evidence="6">
    <name type="scientific">Echinostoma caproni</name>
    <dbReference type="NCBI Taxonomy" id="27848"/>
    <lineage>
        <taxon>Eukaryota</taxon>
        <taxon>Metazoa</taxon>
        <taxon>Spiralia</taxon>
        <taxon>Lophotrochozoa</taxon>
        <taxon>Platyhelminthes</taxon>
        <taxon>Trematoda</taxon>
        <taxon>Digenea</taxon>
        <taxon>Plagiorchiida</taxon>
        <taxon>Echinostomata</taxon>
        <taxon>Echinostomatoidea</taxon>
        <taxon>Echinostomatidae</taxon>
        <taxon>Echinostoma</taxon>
    </lineage>
</organism>
<dbReference type="WBParaSite" id="ECPE_0001013401-mRNA-1">
    <property type="protein sequence ID" value="ECPE_0001013401-mRNA-1"/>
    <property type="gene ID" value="ECPE_0001013401"/>
</dbReference>
<gene>
    <name evidence="4" type="ORF">ECPE_LOCUS10102</name>
</gene>
<keyword evidence="5" id="KW-1185">Reference proteome</keyword>
<reference evidence="6" key="1">
    <citation type="submission" date="2016-06" db="UniProtKB">
        <authorList>
            <consortium name="WormBaseParasite"/>
        </authorList>
    </citation>
    <scope>IDENTIFICATION</scope>
</reference>
<evidence type="ECO:0000256" key="2">
    <source>
        <dbReference type="SAM" id="SignalP"/>
    </source>
</evidence>
<dbReference type="InterPro" id="IPR040397">
    <property type="entry name" value="SWAP"/>
</dbReference>
<dbReference type="InterPro" id="IPR035967">
    <property type="entry name" value="SWAP/Surp_sf"/>
</dbReference>
<dbReference type="Gene3D" id="1.10.10.790">
    <property type="entry name" value="Surp module"/>
    <property type="match status" value="1"/>
</dbReference>
<sequence length="270" mass="30995">MNAVHRFSYSFICLYLLRLVTDETKNQTSMPLYRRLSIDKLDKFSCVPNRPRLLFFRFLVQECDTDRQPASPEAPYVCPPDLVIPEGVDIPETDKQAQIIERTAVFVARQGNQMEIILKAKQTSNPLFGFLNYDHQLNPFYKEVVKLIRSGRYIPKARPQKIEPNAETKFEPNKAKERKLESGVEKKMEKFSGLRLQRDERENARTPLVATPSHITVSNHRLRSSRGPQPGCNGERCLRTQVVGGGKPRVVNLTRRYEIPNQGTGSHTSR</sequence>
<accession>A0A183AT17</accession>
<dbReference type="InterPro" id="IPR000061">
    <property type="entry name" value="Surp"/>
</dbReference>
<dbReference type="SUPFAM" id="SSF109905">
    <property type="entry name" value="Surp module (SWAP domain)"/>
    <property type="match status" value="1"/>
</dbReference>
<evidence type="ECO:0000313" key="6">
    <source>
        <dbReference type="WBParaSite" id="ECPE_0001013401-mRNA-1"/>
    </source>
</evidence>
<evidence type="ECO:0000259" key="3">
    <source>
        <dbReference type="PROSITE" id="PS50128"/>
    </source>
</evidence>
<name>A0A183AT17_9TREM</name>
<dbReference type="OrthoDB" id="5836667at2759"/>
<dbReference type="PANTHER" id="PTHR13161:SF15">
    <property type="entry name" value="SPLICING FACTOR, SUPPRESSOR OF WHITE-APRICOT HOMOLOG"/>
    <property type="match status" value="1"/>
</dbReference>
<evidence type="ECO:0000313" key="5">
    <source>
        <dbReference type="Proteomes" id="UP000272942"/>
    </source>
</evidence>
<reference evidence="4 5" key="2">
    <citation type="submission" date="2018-11" db="EMBL/GenBank/DDBJ databases">
        <authorList>
            <consortium name="Pathogen Informatics"/>
        </authorList>
    </citation>
    <scope>NUCLEOTIDE SEQUENCE [LARGE SCALE GENOMIC DNA]</scope>
    <source>
        <strain evidence="4 5">Egypt</strain>
    </source>
</reference>
<dbReference type="Pfam" id="PF01805">
    <property type="entry name" value="Surp"/>
    <property type="match status" value="1"/>
</dbReference>
<feature type="region of interest" description="Disordered" evidence="1">
    <location>
        <begin position="166"/>
        <end position="186"/>
    </location>
</feature>
<feature type="signal peptide" evidence="2">
    <location>
        <begin position="1"/>
        <end position="22"/>
    </location>
</feature>
<dbReference type="AlphaFoldDB" id="A0A183AT17"/>
<dbReference type="GO" id="GO:0003723">
    <property type="term" value="F:RNA binding"/>
    <property type="evidence" value="ECO:0007669"/>
    <property type="project" value="InterPro"/>
</dbReference>